<dbReference type="Gene3D" id="2.60.40.420">
    <property type="entry name" value="Cupredoxins - blue copper proteins"/>
    <property type="match status" value="1"/>
</dbReference>
<dbReference type="PANTHER" id="PTHR34052">
    <property type="entry name" value="GLYCINE-RICH PROTEIN-LIKE"/>
    <property type="match status" value="1"/>
</dbReference>
<feature type="signal peptide" evidence="1">
    <location>
        <begin position="1"/>
        <end position="20"/>
    </location>
</feature>
<dbReference type="SUPFAM" id="SSF49503">
    <property type="entry name" value="Cupredoxins"/>
    <property type="match status" value="1"/>
</dbReference>
<dbReference type="GO" id="GO:0009055">
    <property type="term" value="F:electron transfer activity"/>
    <property type="evidence" value="ECO:0007669"/>
    <property type="project" value="InterPro"/>
</dbReference>
<dbReference type="AlphaFoldDB" id="A0A1Q3BPQ4"/>
<accession>A0A1Q3BPQ4</accession>
<dbReference type="OrthoDB" id="1839683at2759"/>
<proteinExistence type="predicted"/>
<reference evidence="4" key="1">
    <citation type="submission" date="2016-04" db="EMBL/GenBank/DDBJ databases">
        <title>Cephalotus genome sequencing.</title>
        <authorList>
            <person name="Fukushima K."/>
            <person name="Hasebe M."/>
            <person name="Fang X."/>
        </authorList>
    </citation>
    <scope>NUCLEOTIDE SEQUENCE [LARGE SCALE GENOMIC DNA]</scope>
    <source>
        <strain evidence="4">cv. St1</strain>
    </source>
</reference>
<dbReference type="InterPro" id="IPR008972">
    <property type="entry name" value="Cupredoxin"/>
</dbReference>
<dbReference type="STRING" id="3775.A0A1Q3BPQ4"/>
<dbReference type="PANTHER" id="PTHR34052:SF1">
    <property type="entry name" value="OS06G0216700 PROTEIN"/>
    <property type="match status" value="1"/>
</dbReference>
<evidence type="ECO:0000256" key="1">
    <source>
        <dbReference type="SAM" id="SignalP"/>
    </source>
</evidence>
<feature type="non-terminal residue" evidence="3">
    <location>
        <position position="161"/>
    </location>
</feature>
<organism evidence="3 4">
    <name type="scientific">Cephalotus follicularis</name>
    <name type="common">Albany pitcher plant</name>
    <dbReference type="NCBI Taxonomy" id="3775"/>
    <lineage>
        <taxon>Eukaryota</taxon>
        <taxon>Viridiplantae</taxon>
        <taxon>Streptophyta</taxon>
        <taxon>Embryophyta</taxon>
        <taxon>Tracheophyta</taxon>
        <taxon>Spermatophyta</taxon>
        <taxon>Magnoliopsida</taxon>
        <taxon>eudicotyledons</taxon>
        <taxon>Gunneridae</taxon>
        <taxon>Pentapetalae</taxon>
        <taxon>rosids</taxon>
        <taxon>fabids</taxon>
        <taxon>Oxalidales</taxon>
        <taxon>Cephalotaceae</taxon>
        <taxon>Cephalotus</taxon>
    </lineage>
</organism>
<feature type="non-terminal residue" evidence="3">
    <location>
        <position position="1"/>
    </location>
</feature>
<dbReference type="PROSITE" id="PS51485">
    <property type="entry name" value="PHYTOCYANIN"/>
    <property type="match status" value="1"/>
</dbReference>
<keyword evidence="1" id="KW-0732">Signal</keyword>
<protein>
    <submittedName>
        <fullName evidence="3">Cu_bind_like domain-containing protein</fullName>
    </submittedName>
</protein>
<keyword evidence="4" id="KW-1185">Reference proteome</keyword>
<name>A0A1Q3BPQ4_CEPFO</name>
<feature type="domain" description="Phytocyanin" evidence="2">
    <location>
        <begin position="46"/>
        <end position="160"/>
    </location>
</feature>
<evidence type="ECO:0000259" key="2">
    <source>
        <dbReference type="PROSITE" id="PS51485"/>
    </source>
</evidence>
<sequence length="161" mass="18233">TCAQGLVLVITASTLGVSVANKGWSFGTILPPKNSSHHLNYTDRPNKIIVGGSDHWHYGFNYSEWAFKNSPFYLNDTLVFKYDPPSNINPFAHSIYLLPNYWSYLKCDLRAAKIIANTTQGGGEGFEFTLKRWQPYFACGEHNGVHCNNGTMKFFIMPLFR</sequence>
<dbReference type="InParanoid" id="A0A1Q3BPQ4"/>
<gene>
    <name evidence="3" type="ORF">CFOL_v3_13455</name>
</gene>
<dbReference type="EMBL" id="BDDD01000763">
    <property type="protein sequence ID" value="GAV69955.1"/>
    <property type="molecule type" value="Genomic_DNA"/>
</dbReference>
<dbReference type="Proteomes" id="UP000187406">
    <property type="component" value="Unassembled WGS sequence"/>
</dbReference>
<evidence type="ECO:0000313" key="3">
    <source>
        <dbReference type="EMBL" id="GAV69955.1"/>
    </source>
</evidence>
<feature type="chain" id="PRO_5012907970" evidence="1">
    <location>
        <begin position="21"/>
        <end position="161"/>
    </location>
</feature>
<comment type="caution">
    <text evidence="3">The sequence shown here is derived from an EMBL/GenBank/DDBJ whole genome shotgun (WGS) entry which is preliminary data.</text>
</comment>
<evidence type="ECO:0000313" key="4">
    <source>
        <dbReference type="Proteomes" id="UP000187406"/>
    </source>
</evidence>
<dbReference type="InterPro" id="IPR003245">
    <property type="entry name" value="Phytocyanin_dom"/>
</dbReference>